<evidence type="ECO:0000259" key="1">
    <source>
        <dbReference type="Pfam" id="PF19054"/>
    </source>
</evidence>
<dbReference type="InterPro" id="IPR043917">
    <property type="entry name" value="DUF5753"/>
</dbReference>
<evidence type="ECO:0000313" key="2">
    <source>
        <dbReference type="EMBL" id="MBB5940326.1"/>
    </source>
</evidence>
<keyword evidence="3" id="KW-1185">Reference proteome</keyword>
<organism evidence="2 3">
    <name type="scientific">Streptomyces zagrosensis</name>
    <dbReference type="NCBI Taxonomy" id="1042984"/>
    <lineage>
        <taxon>Bacteria</taxon>
        <taxon>Bacillati</taxon>
        <taxon>Actinomycetota</taxon>
        <taxon>Actinomycetes</taxon>
        <taxon>Kitasatosporales</taxon>
        <taxon>Streptomycetaceae</taxon>
        <taxon>Streptomyces</taxon>
    </lineage>
</organism>
<proteinExistence type="predicted"/>
<reference evidence="2 3" key="1">
    <citation type="submission" date="2020-08" db="EMBL/GenBank/DDBJ databases">
        <title>Genomic Encyclopedia of Type Strains, Phase III (KMG-III): the genomes of soil and plant-associated and newly described type strains.</title>
        <authorList>
            <person name="Whitman W."/>
        </authorList>
    </citation>
    <scope>NUCLEOTIDE SEQUENCE [LARGE SCALE GENOMIC DNA]</scope>
    <source>
        <strain evidence="2 3">CECT 8305</strain>
    </source>
</reference>
<dbReference type="EMBL" id="JACHJL010000040">
    <property type="protein sequence ID" value="MBB5940326.1"/>
    <property type="molecule type" value="Genomic_DNA"/>
</dbReference>
<dbReference type="Proteomes" id="UP000588098">
    <property type="component" value="Unassembled WGS sequence"/>
</dbReference>
<gene>
    <name evidence="2" type="ORF">FHS42_007424</name>
</gene>
<evidence type="ECO:0000313" key="3">
    <source>
        <dbReference type="Proteomes" id="UP000588098"/>
    </source>
</evidence>
<comment type="caution">
    <text evidence="2">The sequence shown here is derived from an EMBL/GenBank/DDBJ whole genome shotgun (WGS) entry which is preliminary data.</text>
</comment>
<accession>A0A7W9QHK5</accession>
<dbReference type="RefSeq" id="WP_184580366.1">
    <property type="nucleotide sequence ID" value="NZ_JACHJL010000040.1"/>
</dbReference>
<sequence>MLARVLALVGREGEPFPATPDAAAQLLGLLLRHLRQGRGFTQAQVVAQATGVGSGPTLSRYEAVPCDSDGKVLYPHKPERVGALLRFYQAPPEVFKEVEILMKQSHDQQWWSHYYDVAGQTMTTLSALEAQSKVIRSCQAIFIPGMLQTAGYARAVMKGFYGQNPKAETRKKNLATVERRLELRLRRQHLLDQPDAPEFEALIDEQVVRKEWGGRNVMREQLRQLHNLAENKPKVHIRILPTSATRSGAPPHPAMTLFTSHDTSTSRIIYLEEMNRGGTYINDLDEVESYQASMDDWWAKALSKQETLELLLECAADLSTRPK</sequence>
<dbReference type="AlphaFoldDB" id="A0A7W9QHK5"/>
<dbReference type="Pfam" id="PF13560">
    <property type="entry name" value="HTH_31"/>
    <property type="match status" value="1"/>
</dbReference>
<name>A0A7W9QHK5_9ACTN</name>
<protein>
    <recommendedName>
        <fullName evidence="1">DUF5753 domain-containing protein</fullName>
    </recommendedName>
</protein>
<dbReference type="Pfam" id="PF19054">
    <property type="entry name" value="DUF5753"/>
    <property type="match status" value="1"/>
</dbReference>
<feature type="domain" description="DUF5753" evidence="1">
    <location>
        <begin position="124"/>
        <end position="312"/>
    </location>
</feature>